<keyword evidence="1" id="KW-0472">Membrane</keyword>
<dbReference type="AlphaFoldDB" id="A0A972FRF6"/>
<proteinExistence type="predicted"/>
<keyword evidence="3" id="KW-1185">Reference proteome</keyword>
<sequence length="66" mass="7328">MKHKLANHIEITQDKEGPAALKPNFFSSRSSLFLFLVPLSVRGLAFYFVCALVFDVLLLGFVSVIA</sequence>
<evidence type="ECO:0000313" key="3">
    <source>
        <dbReference type="Proteomes" id="UP000737113"/>
    </source>
</evidence>
<feature type="transmembrane region" description="Helical" evidence="1">
    <location>
        <begin position="44"/>
        <end position="65"/>
    </location>
</feature>
<reference evidence="2" key="1">
    <citation type="submission" date="2020-04" db="EMBL/GenBank/DDBJ databases">
        <title>Description of Shewanella salipaludis sp. nov., isolated from a salt marsh.</title>
        <authorList>
            <person name="Park S."/>
            <person name="Yoon J.-H."/>
        </authorList>
    </citation>
    <scope>NUCLEOTIDE SEQUENCE</scope>
    <source>
        <strain evidence="2">SHSM-M6</strain>
    </source>
</reference>
<dbReference type="Proteomes" id="UP000737113">
    <property type="component" value="Unassembled WGS sequence"/>
</dbReference>
<keyword evidence="1" id="KW-0812">Transmembrane</keyword>
<organism evidence="2 3">
    <name type="scientific">Shewanella salipaludis</name>
    <dbReference type="NCBI Taxonomy" id="2723052"/>
    <lineage>
        <taxon>Bacteria</taxon>
        <taxon>Pseudomonadati</taxon>
        <taxon>Pseudomonadota</taxon>
        <taxon>Gammaproteobacteria</taxon>
        <taxon>Alteromonadales</taxon>
        <taxon>Shewanellaceae</taxon>
        <taxon>Shewanella</taxon>
    </lineage>
</organism>
<gene>
    <name evidence="2" type="ORF">HC757_01750</name>
</gene>
<accession>A0A972FRF6</accession>
<dbReference type="RefSeq" id="WP_169562523.1">
    <property type="nucleotide sequence ID" value="NZ_JAAXYH010000001.1"/>
</dbReference>
<comment type="caution">
    <text evidence="2">The sequence shown here is derived from an EMBL/GenBank/DDBJ whole genome shotgun (WGS) entry which is preliminary data.</text>
</comment>
<keyword evidence="1" id="KW-1133">Transmembrane helix</keyword>
<protein>
    <submittedName>
        <fullName evidence="2">Uncharacterized protein</fullName>
    </submittedName>
</protein>
<evidence type="ECO:0000313" key="2">
    <source>
        <dbReference type="EMBL" id="NMH63904.1"/>
    </source>
</evidence>
<evidence type="ECO:0000256" key="1">
    <source>
        <dbReference type="SAM" id="Phobius"/>
    </source>
</evidence>
<dbReference type="EMBL" id="JAAXYH010000001">
    <property type="protein sequence ID" value="NMH63904.1"/>
    <property type="molecule type" value="Genomic_DNA"/>
</dbReference>
<name>A0A972FRF6_9GAMM</name>